<dbReference type="PANTHER" id="PTHR31656">
    <property type="entry name" value="ROOT CAP DOMAIN-CONTAINING PROTEIN"/>
    <property type="match status" value="1"/>
</dbReference>
<gene>
    <name evidence="2" type="ORF">CB5_LOCUS6740</name>
</gene>
<feature type="compositionally biased region" description="Polar residues" evidence="1">
    <location>
        <begin position="40"/>
        <end position="52"/>
    </location>
</feature>
<evidence type="ECO:0000256" key="1">
    <source>
        <dbReference type="SAM" id="MobiDB-lite"/>
    </source>
</evidence>
<dbReference type="EMBL" id="LR862143">
    <property type="protein sequence ID" value="CAD1823529.1"/>
    <property type="molecule type" value="Genomic_DNA"/>
</dbReference>
<accession>A0A6V7NYA8</accession>
<protein>
    <submittedName>
        <fullName evidence="2">Uncharacterized protein</fullName>
    </submittedName>
</protein>
<name>A0A6V7NYA8_ANACO</name>
<evidence type="ECO:0000313" key="2">
    <source>
        <dbReference type="EMBL" id="CAD1823529.1"/>
    </source>
</evidence>
<dbReference type="InterPro" id="IPR009646">
    <property type="entry name" value="Root_cap"/>
</dbReference>
<proteinExistence type="predicted"/>
<organism evidence="2">
    <name type="scientific">Ananas comosus var. bracteatus</name>
    <name type="common">red pineapple</name>
    <dbReference type="NCBI Taxonomy" id="296719"/>
    <lineage>
        <taxon>Eukaryota</taxon>
        <taxon>Viridiplantae</taxon>
        <taxon>Streptophyta</taxon>
        <taxon>Embryophyta</taxon>
        <taxon>Tracheophyta</taxon>
        <taxon>Spermatophyta</taxon>
        <taxon>Magnoliopsida</taxon>
        <taxon>Liliopsida</taxon>
        <taxon>Poales</taxon>
        <taxon>Bromeliaceae</taxon>
        <taxon>Bromelioideae</taxon>
        <taxon>Ananas</taxon>
    </lineage>
</organism>
<feature type="region of interest" description="Disordered" evidence="1">
    <location>
        <begin position="13"/>
        <end position="54"/>
    </location>
</feature>
<sequence>MRLTVFMAIPHKRSARPVQRHTSEKTPKCLPNVAPKDVTVESQRSTRDSPPSTAWDDTIDSLALALALDGAAIPLPPREGATWASPHVSVMRTRATNTVNVKLCGKFAMSAVVVPITDEELRVHSFKFHDLTEEVDDILGRTYRKNYTSRAKVGAAVHDIGPLRRGLIAPSPASVQVPPSRKSMQTCTVKAGRRPWGPPLQQVIG</sequence>
<dbReference type="Pfam" id="PF06830">
    <property type="entry name" value="Root_cap"/>
    <property type="match status" value="1"/>
</dbReference>
<dbReference type="AlphaFoldDB" id="A0A6V7NYA8"/>
<reference evidence="2" key="1">
    <citation type="submission" date="2020-07" db="EMBL/GenBank/DDBJ databases">
        <authorList>
            <person name="Lin J."/>
        </authorList>
    </citation>
    <scope>NUCLEOTIDE SEQUENCE</scope>
</reference>